<comment type="subcellular location">
    <subcellularLocation>
        <location evidence="1">Cell membrane</location>
        <topology evidence="1">Multi-pass membrane protein</topology>
    </subcellularLocation>
</comment>
<proteinExistence type="predicted"/>
<evidence type="ECO:0000256" key="2">
    <source>
        <dbReference type="ARBA" id="ARBA00022475"/>
    </source>
</evidence>
<feature type="transmembrane region" description="Helical" evidence="6">
    <location>
        <begin position="134"/>
        <end position="153"/>
    </location>
</feature>
<reference evidence="7 8" key="1">
    <citation type="submission" date="2016-01" db="EMBL/GenBank/DDBJ databases">
        <authorList>
            <person name="Oliw E.H."/>
        </authorList>
    </citation>
    <scope>NUCLEOTIDE SEQUENCE [LARGE SCALE GENOMIC DNA]</scope>
    <source>
        <strain evidence="7 8">MJR7757A</strain>
    </source>
</reference>
<dbReference type="Pfam" id="PF02653">
    <property type="entry name" value="BPD_transp_2"/>
    <property type="match status" value="1"/>
</dbReference>
<evidence type="ECO:0000256" key="5">
    <source>
        <dbReference type="ARBA" id="ARBA00023136"/>
    </source>
</evidence>
<dbReference type="EMBL" id="LRPU01000093">
    <property type="protein sequence ID" value="KXA11034.1"/>
    <property type="molecule type" value="Genomic_DNA"/>
</dbReference>
<protein>
    <submittedName>
        <fullName evidence="7">Branched-chain amino acid ABC transporter, permease protein</fullName>
    </submittedName>
</protein>
<dbReference type="Proteomes" id="UP000070646">
    <property type="component" value="Unassembled WGS sequence"/>
</dbReference>
<comment type="caution">
    <text evidence="7">The sequence shown here is derived from an EMBL/GenBank/DDBJ whole genome shotgun (WGS) entry which is preliminary data.</text>
</comment>
<organism evidence="7 8">
    <name type="scientific">Clostridium perfringens</name>
    <dbReference type="NCBI Taxonomy" id="1502"/>
    <lineage>
        <taxon>Bacteria</taxon>
        <taxon>Bacillati</taxon>
        <taxon>Bacillota</taxon>
        <taxon>Clostridia</taxon>
        <taxon>Eubacteriales</taxon>
        <taxon>Clostridiaceae</taxon>
        <taxon>Clostridium</taxon>
    </lineage>
</organism>
<evidence type="ECO:0000256" key="3">
    <source>
        <dbReference type="ARBA" id="ARBA00022692"/>
    </source>
</evidence>
<evidence type="ECO:0000313" key="7">
    <source>
        <dbReference type="EMBL" id="KXA11034.1"/>
    </source>
</evidence>
<feature type="transmembrane region" description="Helical" evidence="6">
    <location>
        <begin position="188"/>
        <end position="207"/>
    </location>
</feature>
<dbReference type="InterPro" id="IPR001851">
    <property type="entry name" value="ABC_transp_permease"/>
</dbReference>
<evidence type="ECO:0000256" key="6">
    <source>
        <dbReference type="SAM" id="Phobius"/>
    </source>
</evidence>
<keyword evidence="5 6" id="KW-0472">Membrane</keyword>
<feature type="transmembrane region" description="Helical" evidence="6">
    <location>
        <begin position="77"/>
        <end position="97"/>
    </location>
</feature>
<name>A0A133N420_CLOPF</name>
<keyword evidence="2" id="KW-1003">Cell membrane</keyword>
<dbReference type="AlphaFoldDB" id="A0A133N420"/>
<dbReference type="PATRIC" id="fig|1502.174.peg.1948"/>
<evidence type="ECO:0000313" key="8">
    <source>
        <dbReference type="Proteomes" id="UP000070646"/>
    </source>
</evidence>
<gene>
    <name evidence="7" type="ORF">HMPREF3222_01934</name>
</gene>
<dbReference type="PANTHER" id="PTHR47089:SF1">
    <property type="entry name" value="GUANOSINE ABC TRANSPORTER PERMEASE PROTEIN NUPP"/>
    <property type="match status" value="1"/>
</dbReference>
<accession>A0A133N420</accession>
<keyword evidence="4 6" id="KW-1133">Transmembrane helix</keyword>
<dbReference type="CDD" id="cd06580">
    <property type="entry name" value="TM_PBP1_transp_TpRbsC_like"/>
    <property type="match status" value="1"/>
</dbReference>
<sequence length="365" mass="39430">MKFKQCIISLMAILLGLIAGAILMAIMGHNPIDGYSFLFQGGLMNIERIGNTLATATPLILTGLSLAFAFRTGLFNIGAPGQMLMGGFFATAVGLTVKLPTPILLPVMIIAGIFGGALWAFIPGALKAKFNVHEVVSTIMMNWIAYWIVYYMVPMYFKGEFLETESAQLPATATLRIQALTDFFQGSFINMGILIAIVSVFAIWFILNKTVLGYELKAVGFNRDAAEYAGISVNRNIVLSMMIAGALAGLAGVVQYTGNATSIQIGVMPTQGFDGIAVALLGASNPIGVLFSALFFGILYTGKGFMNAMTSIPPEIADTIMATIIYFAATSVIMERVFNKFQKRKKDKLNKNTNQETTKERVVSK</sequence>
<dbReference type="GO" id="GO:0005886">
    <property type="term" value="C:plasma membrane"/>
    <property type="evidence" value="ECO:0007669"/>
    <property type="project" value="UniProtKB-SubCell"/>
</dbReference>
<dbReference type="PANTHER" id="PTHR47089">
    <property type="entry name" value="ABC TRANSPORTER, PERMEASE PROTEIN"/>
    <property type="match status" value="1"/>
</dbReference>
<dbReference type="GO" id="GO:0022857">
    <property type="term" value="F:transmembrane transporter activity"/>
    <property type="evidence" value="ECO:0007669"/>
    <property type="project" value="InterPro"/>
</dbReference>
<keyword evidence="3 6" id="KW-0812">Transmembrane</keyword>
<feature type="transmembrane region" description="Helical" evidence="6">
    <location>
        <begin position="49"/>
        <end position="70"/>
    </location>
</feature>
<feature type="transmembrane region" description="Helical" evidence="6">
    <location>
        <begin position="103"/>
        <end position="122"/>
    </location>
</feature>
<feature type="transmembrane region" description="Helical" evidence="6">
    <location>
        <begin position="7"/>
        <end position="29"/>
    </location>
</feature>
<evidence type="ECO:0000256" key="4">
    <source>
        <dbReference type="ARBA" id="ARBA00022989"/>
    </source>
</evidence>
<feature type="transmembrane region" description="Helical" evidence="6">
    <location>
        <begin position="276"/>
        <end position="300"/>
    </location>
</feature>
<dbReference type="RefSeq" id="WP_060796013.1">
    <property type="nucleotide sequence ID" value="NZ_KQ956233.1"/>
</dbReference>
<evidence type="ECO:0000256" key="1">
    <source>
        <dbReference type="ARBA" id="ARBA00004651"/>
    </source>
</evidence>